<evidence type="ECO:0000313" key="4">
    <source>
        <dbReference type="EMBL" id="CAD9808572.1"/>
    </source>
</evidence>
<accession>A0A6T7EHH2</accession>
<dbReference type="InterPro" id="IPR012349">
    <property type="entry name" value="Split_barrel_FMN-bd"/>
</dbReference>
<dbReference type="InterPro" id="IPR002563">
    <property type="entry name" value="Flavin_Rdtase-like_dom"/>
</dbReference>
<dbReference type="Gene3D" id="2.30.110.10">
    <property type="entry name" value="Electron Transport, Fmn-binding Protein, Chain A"/>
    <property type="match status" value="1"/>
</dbReference>
<feature type="domain" description="Flavin reductase like" evidence="2">
    <location>
        <begin position="77"/>
        <end position="218"/>
    </location>
</feature>
<keyword evidence="1" id="KW-0732">Signal</keyword>
<feature type="chain" id="PRO_5035584919" description="Flavin reductase like domain-containing protein" evidence="1">
    <location>
        <begin position="30"/>
        <end position="252"/>
    </location>
</feature>
<dbReference type="EMBL" id="HBHQ01000632">
    <property type="protein sequence ID" value="CAD9808571.1"/>
    <property type="molecule type" value="Transcribed_RNA"/>
</dbReference>
<name>A0A6T7EHH2_9STRA</name>
<evidence type="ECO:0000259" key="2">
    <source>
        <dbReference type="Pfam" id="PF01613"/>
    </source>
</evidence>
<dbReference type="SUPFAM" id="SSF50475">
    <property type="entry name" value="FMN-binding split barrel"/>
    <property type="match status" value="1"/>
</dbReference>
<proteinExistence type="predicted"/>
<reference evidence="4" key="1">
    <citation type="submission" date="2021-01" db="EMBL/GenBank/DDBJ databases">
        <authorList>
            <person name="Corre E."/>
            <person name="Pelletier E."/>
            <person name="Niang G."/>
            <person name="Scheremetjew M."/>
            <person name="Finn R."/>
            <person name="Kale V."/>
            <person name="Holt S."/>
            <person name="Cochrane G."/>
            <person name="Meng A."/>
            <person name="Brown T."/>
            <person name="Cohen L."/>
        </authorList>
    </citation>
    <scope>NUCLEOTIDE SEQUENCE</scope>
    <source>
        <strain evidence="4">CCMP2084</strain>
    </source>
</reference>
<dbReference type="Pfam" id="PF01613">
    <property type="entry name" value="Flavin_Reduct"/>
    <property type="match status" value="1"/>
</dbReference>
<feature type="signal peptide" evidence="1">
    <location>
        <begin position="1"/>
        <end position="29"/>
    </location>
</feature>
<organism evidence="4">
    <name type="scientific">Attheya septentrionalis</name>
    <dbReference type="NCBI Taxonomy" id="420275"/>
    <lineage>
        <taxon>Eukaryota</taxon>
        <taxon>Sar</taxon>
        <taxon>Stramenopiles</taxon>
        <taxon>Ochrophyta</taxon>
        <taxon>Bacillariophyta</taxon>
        <taxon>Coscinodiscophyceae</taxon>
        <taxon>Chaetocerotophycidae</taxon>
        <taxon>Chaetocerotales</taxon>
        <taxon>Attheyaceae</taxon>
        <taxon>Attheya</taxon>
    </lineage>
</organism>
<dbReference type="AlphaFoldDB" id="A0A6T7EHH2"/>
<protein>
    <recommendedName>
        <fullName evidence="2">Flavin reductase like domain-containing protein</fullName>
    </recommendedName>
</protein>
<sequence length="252" mass="27070">MARTQGLGIRTKGLFILSLIIFLVVCSVAEDRLSGVVAASAAFASPSIPPPPALSVPVWSLASPAVNTDGVSTSMNIVTFCTPVSVAPPKLWAVSLYTSTMTRDAFLNSKVAVLQLMQPDQAGLVPLLGKRSGYEPGFSKKDSCQEHVSPNGNSCQWVSGLGIDNDSFIKPTEESSLMQLELLPRCKSYIKLELLKTVEAGDHDVAICQVMGTGTWDDDRKCIVQRSPDDPMIPLDTSTVLYTGELRQKGII</sequence>
<dbReference type="EMBL" id="HBHQ01000633">
    <property type="protein sequence ID" value="CAD9808572.1"/>
    <property type="molecule type" value="Transcribed_RNA"/>
</dbReference>
<evidence type="ECO:0000313" key="3">
    <source>
        <dbReference type="EMBL" id="CAD9808571.1"/>
    </source>
</evidence>
<gene>
    <name evidence="3" type="ORF">ASEP1449_LOCUS393</name>
    <name evidence="4" type="ORF">ASEP1449_LOCUS394</name>
</gene>
<evidence type="ECO:0000256" key="1">
    <source>
        <dbReference type="SAM" id="SignalP"/>
    </source>
</evidence>
<dbReference type="GO" id="GO:0010181">
    <property type="term" value="F:FMN binding"/>
    <property type="evidence" value="ECO:0007669"/>
    <property type="project" value="InterPro"/>
</dbReference>